<dbReference type="Pfam" id="PF00881">
    <property type="entry name" value="Nitroreductase"/>
    <property type="match status" value="1"/>
</dbReference>
<dbReference type="Gene3D" id="3.40.109.10">
    <property type="entry name" value="NADH Oxidase"/>
    <property type="match status" value="1"/>
</dbReference>
<organism evidence="2 3">
    <name type="scientific">Oryzomonas sagensis</name>
    <dbReference type="NCBI Taxonomy" id="2603857"/>
    <lineage>
        <taxon>Bacteria</taxon>
        <taxon>Pseudomonadati</taxon>
        <taxon>Thermodesulfobacteriota</taxon>
        <taxon>Desulfuromonadia</taxon>
        <taxon>Geobacterales</taxon>
        <taxon>Geobacteraceae</taxon>
        <taxon>Oryzomonas</taxon>
    </lineage>
</organism>
<evidence type="ECO:0000313" key="3">
    <source>
        <dbReference type="Proteomes" id="UP000798046"/>
    </source>
</evidence>
<dbReference type="Proteomes" id="UP000798046">
    <property type="component" value="Unassembled WGS sequence"/>
</dbReference>
<name>A0ABQ6TPP8_9BACT</name>
<dbReference type="SUPFAM" id="SSF55469">
    <property type="entry name" value="FMN-dependent nitroreductase-like"/>
    <property type="match status" value="1"/>
</dbReference>
<dbReference type="PANTHER" id="PTHR43745:SF2">
    <property type="entry name" value="NITROREDUCTASE MJ1384-RELATED"/>
    <property type="match status" value="1"/>
</dbReference>
<dbReference type="InterPro" id="IPR052544">
    <property type="entry name" value="Bacteriocin_Proc_Enz"/>
</dbReference>
<dbReference type="EMBL" id="VZRA01000002">
    <property type="protein sequence ID" value="KAB0670606.1"/>
    <property type="molecule type" value="Genomic_DNA"/>
</dbReference>
<feature type="domain" description="Nitroreductase" evidence="1">
    <location>
        <begin position="33"/>
        <end position="201"/>
    </location>
</feature>
<dbReference type="InterPro" id="IPR000415">
    <property type="entry name" value="Nitroreductase-like"/>
</dbReference>
<accession>A0ABQ6TPP8</accession>
<evidence type="ECO:0000313" key="2">
    <source>
        <dbReference type="EMBL" id="KAB0670606.1"/>
    </source>
</evidence>
<evidence type="ECO:0000259" key="1">
    <source>
        <dbReference type="Pfam" id="PF00881"/>
    </source>
</evidence>
<dbReference type="InterPro" id="IPR029479">
    <property type="entry name" value="Nitroreductase"/>
</dbReference>
<protein>
    <submittedName>
        <fullName evidence="2">SagB/ThcOx family dehydrogenase</fullName>
    </submittedName>
</protein>
<sequence length="208" mass="22018">MLAVASTAGALDTGDISLPAPRMEGGKPLLQALRARQSTRTFAGKKLPPQLLSDLLWAAAGINRPGSGKRTAPSARNWQEVEVYAVVPEGAYRYDAKANSLRMVARGDFRKLAGTQAYAATVPLNLVYVADSGKMAGVTAPEEQAFYSGADTGFISQNVYLFCASEGLATVVRASVDRTALGAALKLTGRQKITLVQSVGYPEAPERQ</sequence>
<dbReference type="PANTHER" id="PTHR43745">
    <property type="entry name" value="NITROREDUCTASE MJ1384-RELATED"/>
    <property type="match status" value="1"/>
</dbReference>
<dbReference type="CDD" id="cd02142">
    <property type="entry name" value="McbC_SagB-like_oxidoreductase"/>
    <property type="match status" value="1"/>
</dbReference>
<keyword evidence="3" id="KW-1185">Reference proteome</keyword>
<proteinExistence type="predicted"/>
<gene>
    <name evidence="2" type="ORF">F6V30_08805</name>
</gene>
<comment type="caution">
    <text evidence="2">The sequence shown here is derived from an EMBL/GenBank/DDBJ whole genome shotgun (WGS) entry which is preliminary data.</text>
</comment>
<reference evidence="2 3" key="1">
    <citation type="journal article" date="2020" name="Microorganisms">
        <title>Description of Three Novel Members in the Family Geobacteraceae, Oryzomonas japonicum gen. nov., sp. nov., Oryzomonas sagensis sp. nov., and Oryzomonas ruber sp. nov.</title>
        <authorList>
            <person name="Xu Z."/>
            <person name="Masuda Y."/>
            <person name="Hayakawa C."/>
            <person name="Ushijima N."/>
            <person name="Kawano K."/>
            <person name="Shiratori Y."/>
            <person name="Senoo K."/>
            <person name="Itoh H."/>
        </authorList>
    </citation>
    <scope>NUCLEOTIDE SEQUENCE [LARGE SCALE GENOMIC DNA]</scope>
    <source>
        <strain evidence="2 3">Red100</strain>
    </source>
</reference>